<feature type="binding site" evidence="10 13">
    <location>
        <position position="34"/>
    </location>
    <ligand>
        <name>a divalent metal cation</name>
        <dbReference type="ChEBI" id="CHEBI:60240"/>
    </ligand>
</feature>
<dbReference type="Gene3D" id="3.20.20.70">
    <property type="entry name" value="Aldolase class I"/>
    <property type="match status" value="1"/>
</dbReference>
<evidence type="ECO:0000256" key="3">
    <source>
        <dbReference type="ARBA" id="ARBA00001941"/>
    </source>
</evidence>
<keyword evidence="10 11" id="KW-0119">Carbohydrate metabolism</keyword>
<dbReference type="Pfam" id="PF00834">
    <property type="entry name" value="Ribul_P_3_epim"/>
    <property type="match status" value="1"/>
</dbReference>
<feature type="binding site" evidence="10 14">
    <location>
        <position position="65"/>
    </location>
    <ligand>
        <name>substrate</name>
    </ligand>
</feature>
<dbReference type="PROSITE" id="PS01085">
    <property type="entry name" value="RIBUL_P_3_EPIMER_1"/>
    <property type="match status" value="1"/>
</dbReference>
<dbReference type="NCBIfam" id="NF004076">
    <property type="entry name" value="PRK05581.1-4"/>
    <property type="match status" value="1"/>
</dbReference>
<feature type="binding site" evidence="10 14">
    <location>
        <begin position="141"/>
        <end position="144"/>
    </location>
    <ligand>
        <name>substrate</name>
    </ligand>
</feature>
<reference evidence="16" key="1">
    <citation type="submission" date="2017-06" db="EMBL/GenBank/DDBJ databases">
        <title>Genome analysis of Fimbriiglobus ruber SP5, the first member of the order Planctomycetales with confirmed chitinolytic capability.</title>
        <authorList>
            <person name="Ravin N.V."/>
            <person name="Rakitin A.L."/>
            <person name="Ivanova A.A."/>
            <person name="Beletsky A.V."/>
            <person name="Kulichevskaya I.S."/>
            <person name="Mardanov A.V."/>
            <person name="Dedysh S.N."/>
        </authorList>
    </citation>
    <scope>NUCLEOTIDE SEQUENCE [LARGE SCALE GENOMIC DNA]</scope>
    <source>
        <strain evidence="16">SP5</strain>
    </source>
</reference>
<comment type="function">
    <text evidence="10">Catalyzes the reversible epimerization of D-ribulose 5-phosphate to D-xylulose 5-phosphate.</text>
</comment>
<evidence type="ECO:0000256" key="5">
    <source>
        <dbReference type="ARBA" id="ARBA00001954"/>
    </source>
</evidence>
<name>A0A225EGY0_9BACT</name>
<dbReference type="GO" id="GO:0019323">
    <property type="term" value="P:pentose catabolic process"/>
    <property type="evidence" value="ECO:0007669"/>
    <property type="project" value="UniProtKB-UniRule"/>
</dbReference>
<dbReference type="PIRSF" id="PIRSF001461">
    <property type="entry name" value="RPE"/>
    <property type="match status" value="1"/>
</dbReference>
<comment type="pathway">
    <text evidence="10">Carbohydrate degradation.</text>
</comment>
<keyword evidence="13" id="KW-0862">Zinc</keyword>
<keyword evidence="9 10" id="KW-0413">Isomerase</keyword>
<evidence type="ECO:0000256" key="12">
    <source>
        <dbReference type="PIRSR" id="PIRSR001461-1"/>
    </source>
</evidence>
<dbReference type="SUPFAM" id="SSF51366">
    <property type="entry name" value="Ribulose-phoshate binding barrel"/>
    <property type="match status" value="1"/>
</dbReference>
<evidence type="ECO:0000256" key="8">
    <source>
        <dbReference type="ARBA" id="ARBA00022723"/>
    </source>
</evidence>
<evidence type="ECO:0000256" key="10">
    <source>
        <dbReference type="HAMAP-Rule" id="MF_02227"/>
    </source>
</evidence>
<dbReference type="GO" id="GO:0004750">
    <property type="term" value="F:D-ribulose-phosphate 3-epimerase activity"/>
    <property type="evidence" value="ECO:0007669"/>
    <property type="project" value="UniProtKB-UniRule"/>
</dbReference>
<dbReference type="FunFam" id="3.20.20.70:FF:000004">
    <property type="entry name" value="Ribulose-phosphate 3-epimerase"/>
    <property type="match status" value="1"/>
</dbReference>
<evidence type="ECO:0000256" key="2">
    <source>
        <dbReference type="ARBA" id="ARBA00001936"/>
    </source>
</evidence>
<protein>
    <recommendedName>
        <fullName evidence="7 10">Ribulose-phosphate 3-epimerase</fullName>
        <ecNumber evidence="7 10">5.1.3.1</ecNumber>
    </recommendedName>
</protein>
<evidence type="ECO:0000256" key="7">
    <source>
        <dbReference type="ARBA" id="ARBA00013188"/>
    </source>
</evidence>
<feature type="binding site" evidence="14">
    <location>
        <begin position="196"/>
        <end position="197"/>
    </location>
    <ligand>
        <name>substrate</name>
    </ligand>
</feature>
<comment type="caution">
    <text evidence="10">Lacks conserved residue(s) required for the propagation of feature annotation.</text>
</comment>
<dbReference type="GO" id="GO:0006098">
    <property type="term" value="P:pentose-phosphate shunt"/>
    <property type="evidence" value="ECO:0007669"/>
    <property type="project" value="UniProtKB-UniRule"/>
</dbReference>
<evidence type="ECO:0000256" key="11">
    <source>
        <dbReference type="PIRNR" id="PIRNR001461"/>
    </source>
</evidence>
<comment type="cofactor">
    <cofactor evidence="2">
        <name>Mn(2+)</name>
        <dbReference type="ChEBI" id="CHEBI:29035"/>
    </cofactor>
</comment>
<dbReference type="NCBIfam" id="TIGR01163">
    <property type="entry name" value="rpe"/>
    <property type="match status" value="1"/>
</dbReference>
<dbReference type="RefSeq" id="WP_088252558.1">
    <property type="nucleotide sequence ID" value="NZ_NIDE01000001.1"/>
</dbReference>
<feature type="binding site" evidence="10">
    <location>
        <begin position="174"/>
        <end position="176"/>
    </location>
    <ligand>
        <name>substrate</name>
    </ligand>
</feature>
<gene>
    <name evidence="10" type="primary">rpe</name>
    <name evidence="15" type="ORF">FRUB_01156</name>
</gene>
<evidence type="ECO:0000256" key="6">
    <source>
        <dbReference type="ARBA" id="ARBA00009541"/>
    </source>
</evidence>
<feature type="binding site" evidence="10 13">
    <location>
        <position position="65"/>
    </location>
    <ligand>
        <name>a divalent metal cation</name>
        <dbReference type="ChEBI" id="CHEBI:60240"/>
    </ligand>
</feature>
<feature type="binding site" evidence="10 13">
    <location>
        <position position="174"/>
    </location>
    <ligand>
        <name>a divalent metal cation</name>
        <dbReference type="ChEBI" id="CHEBI:60240"/>
    </ligand>
</feature>
<comment type="caution">
    <text evidence="15">The sequence shown here is derived from an EMBL/GenBank/DDBJ whole genome shotgun (WGS) entry which is preliminary data.</text>
</comment>
<comment type="cofactor">
    <cofactor evidence="4">
        <name>Zn(2+)</name>
        <dbReference type="ChEBI" id="CHEBI:29105"/>
    </cofactor>
</comment>
<dbReference type="InterPro" id="IPR011060">
    <property type="entry name" value="RibuloseP-bd_barrel"/>
</dbReference>
<dbReference type="InterPro" id="IPR026019">
    <property type="entry name" value="Ribul_P_3_epim"/>
</dbReference>
<keyword evidence="16" id="KW-1185">Reference proteome</keyword>
<comment type="similarity">
    <text evidence="6 10 11">Belongs to the ribulose-phosphate 3-epimerase family.</text>
</comment>
<organism evidence="15 16">
    <name type="scientific">Fimbriiglobus ruber</name>
    <dbReference type="NCBI Taxonomy" id="1908690"/>
    <lineage>
        <taxon>Bacteria</taxon>
        <taxon>Pseudomonadati</taxon>
        <taxon>Planctomycetota</taxon>
        <taxon>Planctomycetia</taxon>
        <taxon>Gemmatales</taxon>
        <taxon>Gemmataceae</taxon>
        <taxon>Fimbriiglobus</taxon>
    </lineage>
</organism>
<dbReference type="GO" id="GO:0005737">
    <property type="term" value="C:cytoplasm"/>
    <property type="evidence" value="ECO:0007669"/>
    <property type="project" value="UniProtKB-ARBA"/>
</dbReference>
<feature type="binding site" evidence="10 13">
    <location>
        <position position="32"/>
    </location>
    <ligand>
        <name>a divalent metal cation</name>
        <dbReference type="ChEBI" id="CHEBI:60240"/>
    </ligand>
</feature>
<keyword evidence="8 10" id="KW-0479">Metal-binding</keyword>
<evidence type="ECO:0000256" key="1">
    <source>
        <dbReference type="ARBA" id="ARBA00001782"/>
    </source>
</evidence>
<keyword evidence="13" id="KW-0170">Cobalt</keyword>
<feature type="binding site" evidence="10 14">
    <location>
        <position position="7"/>
    </location>
    <ligand>
        <name>substrate</name>
    </ligand>
</feature>
<proteinExistence type="inferred from homology"/>
<evidence type="ECO:0000256" key="4">
    <source>
        <dbReference type="ARBA" id="ARBA00001947"/>
    </source>
</evidence>
<dbReference type="InterPro" id="IPR000056">
    <property type="entry name" value="Ribul_P_3_epim-like"/>
</dbReference>
<sequence length="225" mass="23695">MTAIAPSILAADFSRLGDLVREVDRAGADRIHIDVMDGHFVPNLSMGSVVVKGLRPVTQKSLEVHLMVQDPGKFLEGFLTAGADRVIFHLEVEPDPRPLISRIHQAGKKAGLAFNPDKPVDEIAPFLGLVDLALCMTVFPGFGGQAFISSSIDRVRQLRELIKTHNPTCDLEVDGGIDAVTAPGVVAAGANVLVAGTAIFGAKDGPTAAVKHLADLAAHAAKSWA</sequence>
<dbReference type="AlphaFoldDB" id="A0A225EGY0"/>
<keyword evidence="13" id="KW-0464">Manganese</keyword>
<dbReference type="EC" id="5.1.3.1" evidence="7 10"/>
<evidence type="ECO:0000313" key="15">
    <source>
        <dbReference type="EMBL" id="OWK47457.1"/>
    </source>
</evidence>
<dbReference type="Proteomes" id="UP000214646">
    <property type="component" value="Unassembled WGS sequence"/>
</dbReference>
<dbReference type="EMBL" id="NIDE01000001">
    <property type="protein sequence ID" value="OWK47457.1"/>
    <property type="molecule type" value="Genomic_DNA"/>
</dbReference>
<dbReference type="HAMAP" id="MF_02227">
    <property type="entry name" value="RPE"/>
    <property type="match status" value="1"/>
</dbReference>
<feature type="active site" description="Proton acceptor" evidence="10 12">
    <location>
        <position position="34"/>
    </location>
</feature>
<evidence type="ECO:0000256" key="14">
    <source>
        <dbReference type="PIRSR" id="PIRSR001461-3"/>
    </source>
</evidence>
<feature type="binding site" evidence="14">
    <location>
        <position position="176"/>
    </location>
    <ligand>
        <name>substrate</name>
    </ligand>
</feature>
<dbReference type="PANTHER" id="PTHR11749">
    <property type="entry name" value="RIBULOSE-5-PHOSPHATE-3-EPIMERASE"/>
    <property type="match status" value="1"/>
</dbReference>
<accession>A0A225EGY0</accession>
<comment type="cofactor">
    <cofactor evidence="5">
        <name>Fe(2+)</name>
        <dbReference type="ChEBI" id="CHEBI:29033"/>
    </cofactor>
</comment>
<evidence type="ECO:0000313" key="16">
    <source>
        <dbReference type="Proteomes" id="UP000214646"/>
    </source>
</evidence>
<comment type="cofactor">
    <cofactor evidence="10 13">
        <name>a divalent metal cation</name>
        <dbReference type="ChEBI" id="CHEBI:60240"/>
    </cofactor>
    <text evidence="10 13">Binds 1 divalent metal cation per subunit.</text>
</comment>
<evidence type="ECO:0000256" key="9">
    <source>
        <dbReference type="ARBA" id="ARBA00023235"/>
    </source>
</evidence>
<dbReference type="InterPro" id="IPR013785">
    <property type="entry name" value="Aldolase_TIM"/>
</dbReference>
<dbReference type="CDD" id="cd00429">
    <property type="entry name" value="RPE"/>
    <property type="match status" value="1"/>
</dbReference>
<evidence type="ECO:0000256" key="13">
    <source>
        <dbReference type="PIRSR" id="PIRSR001461-2"/>
    </source>
</evidence>
<feature type="active site" description="Proton donor" evidence="10 12">
    <location>
        <position position="174"/>
    </location>
</feature>
<dbReference type="OrthoDB" id="1645589at2"/>
<dbReference type="GO" id="GO:0046872">
    <property type="term" value="F:metal ion binding"/>
    <property type="evidence" value="ECO:0007669"/>
    <property type="project" value="UniProtKB-UniRule"/>
</dbReference>
<comment type="cofactor">
    <cofactor evidence="3">
        <name>Co(2+)</name>
        <dbReference type="ChEBI" id="CHEBI:48828"/>
    </cofactor>
</comment>
<comment type="catalytic activity">
    <reaction evidence="1 10 11">
        <text>D-ribulose 5-phosphate = D-xylulose 5-phosphate</text>
        <dbReference type="Rhea" id="RHEA:13677"/>
        <dbReference type="ChEBI" id="CHEBI:57737"/>
        <dbReference type="ChEBI" id="CHEBI:58121"/>
        <dbReference type="EC" id="5.1.3.1"/>
    </reaction>
</comment>